<evidence type="ECO:0000256" key="1">
    <source>
        <dbReference type="ARBA" id="ARBA00004651"/>
    </source>
</evidence>
<evidence type="ECO:0000256" key="4">
    <source>
        <dbReference type="ARBA" id="ARBA00022989"/>
    </source>
</evidence>
<name>A0ABW0PVG3_9HYPH</name>
<dbReference type="Pfam" id="PF02653">
    <property type="entry name" value="BPD_transp_2"/>
    <property type="match status" value="1"/>
</dbReference>
<feature type="transmembrane region" description="Helical" evidence="6">
    <location>
        <begin position="249"/>
        <end position="273"/>
    </location>
</feature>
<evidence type="ECO:0000313" key="8">
    <source>
        <dbReference type="Proteomes" id="UP001596150"/>
    </source>
</evidence>
<evidence type="ECO:0000256" key="5">
    <source>
        <dbReference type="ARBA" id="ARBA00023136"/>
    </source>
</evidence>
<protein>
    <submittedName>
        <fullName evidence="7">Branched-chain amino acid ABC transporter permease</fullName>
    </submittedName>
</protein>
<dbReference type="RefSeq" id="WP_266344185.1">
    <property type="nucleotide sequence ID" value="NZ_JAPKNH010000004.1"/>
</dbReference>
<evidence type="ECO:0000256" key="6">
    <source>
        <dbReference type="SAM" id="Phobius"/>
    </source>
</evidence>
<comment type="caution">
    <text evidence="7">The sequence shown here is derived from an EMBL/GenBank/DDBJ whole genome shotgun (WGS) entry which is preliminary data.</text>
</comment>
<gene>
    <name evidence="7" type="ORF">ACFPP9_12370</name>
</gene>
<keyword evidence="5 6" id="KW-0472">Membrane</keyword>
<dbReference type="InterPro" id="IPR043428">
    <property type="entry name" value="LivM-like"/>
</dbReference>
<comment type="subcellular location">
    <subcellularLocation>
        <location evidence="1">Cell membrane</location>
        <topology evidence="1">Multi-pass membrane protein</topology>
    </subcellularLocation>
</comment>
<keyword evidence="8" id="KW-1185">Reference proteome</keyword>
<dbReference type="CDD" id="cd06581">
    <property type="entry name" value="TM_PBP1_LivM_like"/>
    <property type="match status" value="1"/>
</dbReference>
<evidence type="ECO:0000256" key="3">
    <source>
        <dbReference type="ARBA" id="ARBA00022692"/>
    </source>
</evidence>
<organism evidence="7 8">
    <name type="scientific">Kaistia terrae</name>
    <dbReference type="NCBI Taxonomy" id="537017"/>
    <lineage>
        <taxon>Bacteria</taxon>
        <taxon>Pseudomonadati</taxon>
        <taxon>Pseudomonadota</taxon>
        <taxon>Alphaproteobacteria</taxon>
        <taxon>Hyphomicrobiales</taxon>
        <taxon>Kaistiaceae</taxon>
        <taxon>Kaistia</taxon>
    </lineage>
</organism>
<feature type="transmembrane region" description="Helical" evidence="6">
    <location>
        <begin position="114"/>
        <end position="131"/>
    </location>
</feature>
<proteinExistence type="predicted"/>
<keyword evidence="2" id="KW-1003">Cell membrane</keyword>
<feature type="transmembrane region" description="Helical" evidence="6">
    <location>
        <begin position="59"/>
        <end position="79"/>
    </location>
</feature>
<feature type="transmembrane region" description="Helical" evidence="6">
    <location>
        <begin position="161"/>
        <end position="181"/>
    </location>
</feature>
<reference evidence="8" key="1">
    <citation type="journal article" date="2019" name="Int. J. Syst. Evol. Microbiol.">
        <title>The Global Catalogue of Microorganisms (GCM) 10K type strain sequencing project: providing services to taxonomists for standard genome sequencing and annotation.</title>
        <authorList>
            <consortium name="The Broad Institute Genomics Platform"/>
            <consortium name="The Broad Institute Genome Sequencing Center for Infectious Disease"/>
            <person name="Wu L."/>
            <person name="Ma J."/>
        </authorList>
    </citation>
    <scope>NUCLEOTIDE SEQUENCE [LARGE SCALE GENOMIC DNA]</scope>
    <source>
        <strain evidence="8">KACC 12633</strain>
    </source>
</reference>
<dbReference type="InterPro" id="IPR001851">
    <property type="entry name" value="ABC_transp_permease"/>
</dbReference>
<sequence length="321" mass="33823">MMARLLPTLAVWAVLAMLPLLLGEWELAMFGQLLIYGIVAISLAFIWGQGGLVSFGQALFFGAGAYAMSLTAKGMLPGIPASPWLGLLFAIAAGAIFGALVGGALFFGKGLRTAYFGIITIAAAVIAERVTTNWRFIGGFNGLLDVPPLPLPGGLDSADPLAGYLLVLGFALLAFLFLLAVERSPYGTVLRGIRCDERRIMSLGFFVPIWKVVALALSGGVAGLAGGLFATQFNFVSPAVIGLALSTEILIWAAVGGKGVLMAAFIGAIVVKYMEGYLSETIGNYWLLVTGIAFIVVVVLFPQGLLGRLFKLPTPYRLRGD</sequence>
<keyword evidence="4 6" id="KW-1133">Transmembrane helix</keyword>
<feature type="transmembrane region" description="Helical" evidence="6">
    <location>
        <begin position="285"/>
        <end position="306"/>
    </location>
</feature>
<keyword evidence="3 6" id="KW-0812">Transmembrane</keyword>
<dbReference type="PANTHER" id="PTHR30482">
    <property type="entry name" value="HIGH-AFFINITY BRANCHED-CHAIN AMINO ACID TRANSPORT SYSTEM PERMEASE"/>
    <property type="match status" value="1"/>
</dbReference>
<evidence type="ECO:0000256" key="2">
    <source>
        <dbReference type="ARBA" id="ARBA00022475"/>
    </source>
</evidence>
<feature type="transmembrane region" description="Helical" evidence="6">
    <location>
        <begin position="33"/>
        <end position="52"/>
    </location>
</feature>
<feature type="transmembrane region" description="Helical" evidence="6">
    <location>
        <begin position="85"/>
        <end position="107"/>
    </location>
</feature>
<dbReference type="Proteomes" id="UP001596150">
    <property type="component" value="Unassembled WGS sequence"/>
</dbReference>
<evidence type="ECO:0000313" key="7">
    <source>
        <dbReference type="EMBL" id="MFC5516569.1"/>
    </source>
</evidence>
<feature type="transmembrane region" description="Helical" evidence="6">
    <location>
        <begin position="202"/>
        <end position="229"/>
    </location>
</feature>
<dbReference type="EMBL" id="JBHSML010000003">
    <property type="protein sequence ID" value="MFC5516569.1"/>
    <property type="molecule type" value="Genomic_DNA"/>
</dbReference>
<accession>A0ABW0PVG3</accession>
<dbReference type="PANTHER" id="PTHR30482:SF17">
    <property type="entry name" value="ABC TRANSPORTER ATP-BINDING PROTEIN"/>
    <property type="match status" value="1"/>
</dbReference>